<reference evidence="1 2" key="1">
    <citation type="submission" date="2017-07" db="EMBL/GenBank/DDBJ databases">
        <authorList>
            <person name="Talla V."/>
            <person name="Backstrom N."/>
        </authorList>
    </citation>
    <scope>NUCLEOTIDE SEQUENCE [LARGE SCALE GENOMIC DNA]</scope>
</reference>
<dbReference type="Proteomes" id="UP000324832">
    <property type="component" value="Unassembled WGS sequence"/>
</dbReference>
<accession>A0A5E4QMU6</accession>
<protein>
    <submittedName>
        <fullName evidence="1">Uncharacterized protein</fullName>
    </submittedName>
</protein>
<proteinExistence type="predicted"/>
<keyword evidence="2" id="KW-1185">Reference proteome</keyword>
<dbReference type="EMBL" id="FZQP02004056">
    <property type="protein sequence ID" value="VVC99313.1"/>
    <property type="molecule type" value="Genomic_DNA"/>
</dbReference>
<evidence type="ECO:0000313" key="1">
    <source>
        <dbReference type="EMBL" id="VVC99313.1"/>
    </source>
</evidence>
<organism evidence="1 2">
    <name type="scientific">Leptidea sinapis</name>
    <dbReference type="NCBI Taxonomy" id="189913"/>
    <lineage>
        <taxon>Eukaryota</taxon>
        <taxon>Metazoa</taxon>
        <taxon>Ecdysozoa</taxon>
        <taxon>Arthropoda</taxon>
        <taxon>Hexapoda</taxon>
        <taxon>Insecta</taxon>
        <taxon>Pterygota</taxon>
        <taxon>Neoptera</taxon>
        <taxon>Endopterygota</taxon>
        <taxon>Lepidoptera</taxon>
        <taxon>Glossata</taxon>
        <taxon>Ditrysia</taxon>
        <taxon>Papilionoidea</taxon>
        <taxon>Pieridae</taxon>
        <taxon>Dismorphiinae</taxon>
        <taxon>Leptidea</taxon>
    </lineage>
</organism>
<evidence type="ECO:0000313" key="2">
    <source>
        <dbReference type="Proteomes" id="UP000324832"/>
    </source>
</evidence>
<sequence length="82" mass="8997">MFRNGDLSPISKYQQILHNGPEGWVWWGAKLAFKPAAIALTAVSSLLPTRQALDDMGLPKASIESTQRFVLECAVKVSNVLL</sequence>
<gene>
    <name evidence="1" type="ORF">LSINAPIS_LOCUS10209</name>
</gene>
<dbReference type="AlphaFoldDB" id="A0A5E4QMU6"/>
<name>A0A5E4QMU6_9NEOP</name>